<gene>
    <name evidence="1" type="ORF">PMYSY11_2374</name>
</gene>
<name>A0A653E3W1_9PSED</name>
<proteinExistence type="predicted"/>
<reference evidence="1" key="1">
    <citation type="submission" date="2019-02" db="EMBL/GenBank/DDBJ databases">
        <authorList>
            <consortium name="Genoscope - CEA"/>
            <person name="William W."/>
        </authorList>
    </citation>
    <scope>NUCLEOTIDE SEQUENCE [LARGE SCALE GENOMIC DNA]</scope>
    <source>
        <strain evidence="1">YSy11</strain>
    </source>
</reference>
<dbReference type="AlphaFoldDB" id="A0A653E3W1"/>
<organism evidence="1">
    <name type="scientific">Pseudomonas marincola</name>
    <dbReference type="NCBI Taxonomy" id="437900"/>
    <lineage>
        <taxon>Bacteria</taxon>
        <taxon>Pseudomonadati</taxon>
        <taxon>Pseudomonadota</taxon>
        <taxon>Gammaproteobacteria</taxon>
        <taxon>Pseudomonadales</taxon>
        <taxon>Pseudomonadaceae</taxon>
        <taxon>Pseudomonas</taxon>
    </lineage>
</organism>
<evidence type="ECO:0000313" key="1">
    <source>
        <dbReference type="EMBL" id="VEV97419.1"/>
    </source>
</evidence>
<accession>A0A653E3W1</accession>
<protein>
    <submittedName>
        <fullName evidence="1">Uncharacterized protein</fullName>
    </submittedName>
</protein>
<dbReference type="EMBL" id="LR215729">
    <property type="protein sequence ID" value="VEV97419.1"/>
    <property type="molecule type" value="Genomic_DNA"/>
</dbReference>
<sequence length="59" mass="6780">MPVPLKHATFSACIQVFTLKTNPSICAWSWHVFMVNDGSFICVLMRYEGRSRRVFILSS</sequence>